<evidence type="ECO:0000259" key="2">
    <source>
        <dbReference type="PROSITE" id="PS50878"/>
    </source>
</evidence>
<dbReference type="Pfam" id="PF14529">
    <property type="entry name" value="Exo_endo_phos_2"/>
    <property type="match status" value="1"/>
</dbReference>
<dbReference type="EMBL" id="SEKV01000136">
    <property type="protein sequence ID" value="TFY63245.1"/>
    <property type="molecule type" value="Genomic_DNA"/>
</dbReference>
<feature type="region of interest" description="Disordered" evidence="1">
    <location>
        <begin position="990"/>
        <end position="1014"/>
    </location>
</feature>
<proteinExistence type="predicted"/>
<dbReference type="InterPro" id="IPR000477">
    <property type="entry name" value="RT_dom"/>
</dbReference>
<accession>A0A4Y9YLE5</accession>
<name>A0A4Y9YLE5_9APHY</name>
<evidence type="ECO:0000256" key="1">
    <source>
        <dbReference type="SAM" id="MobiDB-lite"/>
    </source>
</evidence>
<dbReference type="Proteomes" id="UP000298390">
    <property type="component" value="Unassembled WGS sequence"/>
</dbReference>
<dbReference type="Gene3D" id="3.60.10.10">
    <property type="entry name" value="Endonuclease/exonuclease/phosphatase"/>
    <property type="match status" value="1"/>
</dbReference>
<dbReference type="InterPro" id="IPR043502">
    <property type="entry name" value="DNA/RNA_pol_sf"/>
</dbReference>
<feature type="region of interest" description="Disordered" evidence="1">
    <location>
        <begin position="450"/>
        <end position="496"/>
    </location>
</feature>
<dbReference type="PANTHER" id="PTHR33481:SF1">
    <property type="entry name" value="ENDONUCLEASE_EXONUCLEASE_PHOSPHATASE DOMAIN-CONTAINING PROTEIN-RELATED"/>
    <property type="match status" value="1"/>
</dbReference>
<dbReference type="PANTHER" id="PTHR33481">
    <property type="entry name" value="REVERSE TRANSCRIPTASE"/>
    <property type="match status" value="1"/>
</dbReference>
<dbReference type="CDD" id="cd01650">
    <property type="entry name" value="RT_nLTR_like"/>
    <property type="match status" value="1"/>
</dbReference>
<evidence type="ECO:0000313" key="3">
    <source>
        <dbReference type="EMBL" id="TFY63245.1"/>
    </source>
</evidence>
<feature type="compositionally biased region" description="Low complexity" evidence="1">
    <location>
        <begin position="473"/>
        <end position="486"/>
    </location>
</feature>
<feature type="domain" description="Reverse transcriptase" evidence="2">
    <location>
        <begin position="1062"/>
        <end position="1360"/>
    </location>
</feature>
<dbReference type="SUPFAM" id="SSF56219">
    <property type="entry name" value="DNase I-like"/>
    <property type="match status" value="1"/>
</dbReference>
<protein>
    <recommendedName>
        <fullName evidence="2">Reverse transcriptase domain-containing protein</fullName>
    </recommendedName>
</protein>
<reference evidence="3 4" key="1">
    <citation type="submission" date="2019-01" db="EMBL/GenBank/DDBJ databases">
        <title>Genome sequencing of the rare red list fungi Fomitopsis rosea.</title>
        <authorList>
            <person name="Buettner E."/>
            <person name="Kellner H."/>
        </authorList>
    </citation>
    <scope>NUCLEOTIDE SEQUENCE [LARGE SCALE GENOMIC DNA]</scope>
    <source>
        <strain evidence="3 4">DSM 105464</strain>
    </source>
</reference>
<organism evidence="3 4">
    <name type="scientific">Rhodofomes roseus</name>
    <dbReference type="NCBI Taxonomy" id="34475"/>
    <lineage>
        <taxon>Eukaryota</taxon>
        <taxon>Fungi</taxon>
        <taxon>Dikarya</taxon>
        <taxon>Basidiomycota</taxon>
        <taxon>Agaricomycotina</taxon>
        <taxon>Agaricomycetes</taxon>
        <taxon>Polyporales</taxon>
        <taxon>Rhodofomes</taxon>
    </lineage>
</organism>
<dbReference type="GO" id="GO:0003824">
    <property type="term" value="F:catalytic activity"/>
    <property type="evidence" value="ECO:0007669"/>
    <property type="project" value="InterPro"/>
</dbReference>
<dbReference type="InterPro" id="IPR005135">
    <property type="entry name" value="Endo/exonuclease/phosphatase"/>
</dbReference>
<dbReference type="SUPFAM" id="SSF56672">
    <property type="entry name" value="DNA/RNA polymerases"/>
    <property type="match status" value="1"/>
</dbReference>
<dbReference type="STRING" id="34475.A0A4Y9YLE5"/>
<dbReference type="PROSITE" id="PS50878">
    <property type="entry name" value="RT_POL"/>
    <property type="match status" value="1"/>
</dbReference>
<evidence type="ECO:0000313" key="4">
    <source>
        <dbReference type="Proteomes" id="UP000298390"/>
    </source>
</evidence>
<gene>
    <name evidence="3" type="ORF">EVJ58_g3368</name>
</gene>
<dbReference type="Pfam" id="PF00078">
    <property type="entry name" value="RVT_1"/>
    <property type="match status" value="1"/>
</dbReference>
<comment type="caution">
    <text evidence="3">The sequence shown here is derived from an EMBL/GenBank/DDBJ whole genome shotgun (WGS) entry which is preliminary data.</text>
</comment>
<dbReference type="InterPro" id="IPR036691">
    <property type="entry name" value="Endo/exonu/phosph_ase_sf"/>
</dbReference>
<sequence>MRDTTADLFSPQRDQTQQRRMIILEEALSRATEILKQMSIHAEYPASVLKDAQTVASRLTTWKEPQPAPAPMPPKPTQTDTTILENIAKAIDRLATRLDHIESKDAPTTTMPEWPETDDSATIRTTRTNKNNKTKKTATVITTHRPAVQTVIATARPIVPAPRAPKPLLNPLAAHHPSRLIVEIKDGPPAGGRPSEVEIVKYINEVLQASDESRHLRVVNVKFNAHNNCIVFTRADQSAGELATHAPRFVGFFAGTRETRVRPDEKWFKVQLNGVRTFNDKSHAIATPQEIDHDLRSLNPDYEKMETADLPRWMRHRADLVHLTYSSVVIALKSQEDADHLVNRVKNLAIAGQFAEVRRYADKPPVMQCSRCWLFGHTKSRCNGTEKCRICGDTTHTEGDHTCKECHEERPDDDISMDDCTHEQYECANCTGPHTANWRHCASRDQARGITKATPRPKGGAKATSEWKEAGAPKRPAATTAPAKRAQPSQAQRKIATESENRFATLEALDEERKKGDLEALQKRFPDIDEAHIRSSYATMVDDFVATVAFIERELCPDRPTDNETDHENAVIHALLNTATSADTADIILITEPWWGNIGNDTQGPVSEAGAGWTPILPVSAVPKDKRPRVMAYTRRCGDFTVTLRSDIANDLDIQVLEIAQNPHPPTIIVNVYNDDRKQGSRSAAKRLQSLTLPRDAPTILSGDWNLHHPLWSRTSDPAKDSTDQTVDWLTQHGYTLKNKKGAPTFFSHAHDTWSTIDLTFTNPKASELDTAKHWWIDREYAFGSDHFALRWEIDYGATPIENLAGERYNFKDTDPAEWRDAFRAALGDHDHDLTPLSNQQATLTTDQLDKAANALTAAMEAANTSAAKVKKPSDRARPWWNADLHDAAKKIADLRTQSLNHLKRWGTQASTTNSTIKKSRNYFRRLYKKARQKWITETLEEATTADIWGFTKWGKGVRTYQSPAISRGPDQPPAVMHEDKCNALRDELFQPPPPLQDVPENDLEEPHPDDFADEDVTKDEVRRSIFEQGADKAPGLSQCQFRVIRWAWAEADTTITALMNHCLRAGYHPKAWRKAIAVAIPKPGKPDYSNPRAYRLIQLLECLGKTLERIVANRLAYLVSTHNLVPANQFGGRPASSTDDAILTFVHDVEAAHNHGKVTSALTFDIKGFFDFVNHRRLLNVMREKRLPLHLVQWTAAFLSEREAAICLDGIRGEMRPVENGIPQGSPVSPILSILYAAELLEIFEKAARDHVDAINSKLKLVDSPGPTQLIMFVDDGKLYVSSDSLDTNTRILKIAYGRVDTWMASVGLSPDLVKRELMHYSLRRRTDNDSPTITLPGANGAETTIAATASTKWLGVHLDRRLNFDHHVKQMAGRAEKVRAYVRS</sequence>